<keyword evidence="3 5" id="KW-1133">Transmembrane helix</keyword>
<evidence type="ECO:0000256" key="5">
    <source>
        <dbReference type="SAM" id="Phobius"/>
    </source>
</evidence>
<organism evidence="7 8">
    <name type="scientific">Futiania mangrovi</name>
    <dbReference type="NCBI Taxonomy" id="2959716"/>
    <lineage>
        <taxon>Bacteria</taxon>
        <taxon>Pseudomonadati</taxon>
        <taxon>Pseudomonadota</taxon>
        <taxon>Alphaproteobacteria</taxon>
        <taxon>Futianiales</taxon>
        <taxon>Futianiaceae</taxon>
        <taxon>Futiania</taxon>
    </lineage>
</organism>
<keyword evidence="2 5" id="KW-0812">Transmembrane</keyword>
<feature type="domain" description="TM2" evidence="6">
    <location>
        <begin position="1"/>
        <end position="42"/>
    </location>
</feature>
<dbReference type="RefSeq" id="WP_269331021.1">
    <property type="nucleotide sequence ID" value="NZ_JAMZFT010000001.1"/>
</dbReference>
<dbReference type="Pfam" id="PF05154">
    <property type="entry name" value="TM2"/>
    <property type="match status" value="1"/>
</dbReference>
<protein>
    <submittedName>
        <fullName evidence="7">TM2 domain-containing protein</fullName>
    </submittedName>
</protein>
<dbReference type="GO" id="GO:0016020">
    <property type="term" value="C:membrane"/>
    <property type="evidence" value="ECO:0007669"/>
    <property type="project" value="UniProtKB-SubCell"/>
</dbReference>
<dbReference type="InterPro" id="IPR050932">
    <property type="entry name" value="TM2D1-3-like"/>
</dbReference>
<dbReference type="PANTHER" id="PTHR21016">
    <property type="entry name" value="BETA-AMYLOID BINDING PROTEIN-RELATED"/>
    <property type="match status" value="1"/>
</dbReference>
<evidence type="ECO:0000259" key="6">
    <source>
        <dbReference type="Pfam" id="PF05154"/>
    </source>
</evidence>
<comment type="caution">
    <text evidence="7">The sequence shown here is derived from an EMBL/GenBank/DDBJ whole genome shotgun (WGS) entry which is preliminary data.</text>
</comment>
<name>A0A9J6PEL1_9PROT</name>
<feature type="transmembrane region" description="Helical" evidence="5">
    <location>
        <begin position="28"/>
        <end position="61"/>
    </location>
</feature>
<evidence type="ECO:0000256" key="1">
    <source>
        <dbReference type="ARBA" id="ARBA00004141"/>
    </source>
</evidence>
<dbReference type="InterPro" id="IPR007829">
    <property type="entry name" value="TM2"/>
</dbReference>
<dbReference type="EMBL" id="JAMZFT010000001">
    <property type="protein sequence ID" value="MCP1335063.1"/>
    <property type="molecule type" value="Genomic_DNA"/>
</dbReference>
<evidence type="ECO:0000256" key="4">
    <source>
        <dbReference type="ARBA" id="ARBA00023136"/>
    </source>
</evidence>
<evidence type="ECO:0000313" key="8">
    <source>
        <dbReference type="Proteomes" id="UP001055804"/>
    </source>
</evidence>
<reference evidence="7" key="1">
    <citation type="submission" date="2022-06" db="EMBL/GenBank/DDBJ databases">
        <title>Isolation and Genomics of Futiania mangrovii gen. nov., sp. nov., a Rare and Metabolically-versatile member in the Class Alphaproteobacteria.</title>
        <authorList>
            <person name="Liu L."/>
            <person name="Huang W.-C."/>
            <person name="Pan J."/>
            <person name="Li J."/>
            <person name="Huang Y."/>
            <person name="Du H."/>
            <person name="Liu Y."/>
            <person name="Li M."/>
        </authorList>
    </citation>
    <scope>NUCLEOTIDE SEQUENCE</scope>
    <source>
        <strain evidence="7">FT118</strain>
    </source>
</reference>
<keyword evidence="4 5" id="KW-0472">Membrane</keyword>
<accession>A0A9J6PEL1</accession>
<sequence>MLVSYLLWIFLGWFGAHRFYLGRIVSGLILLALTILTFLIGMVTLGFGSFLMAIPAIWVLVDAFLIPGIVRRANQALIARL</sequence>
<dbReference type="PANTHER" id="PTHR21016:SF25">
    <property type="entry name" value="TM2 DOMAIN-CONTAINING PROTEIN DDB_G0277895-RELATED"/>
    <property type="match status" value="1"/>
</dbReference>
<proteinExistence type="predicted"/>
<evidence type="ECO:0000313" key="7">
    <source>
        <dbReference type="EMBL" id="MCP1335063.1"/>
    </source>
</evidence>
<dbReference type="AlphaFoldDB" id="A0A9J6PEL1"/>
<evidence type="ECO:0000256" key="2">
    <source>
        <dbReference type="ARBA" id="ARBA00022692"/>
    </source>
</evidence>
<gene>
    <name evidence="7" type="ORF">NJQ99_01425</name>
</gene>
<keyword evidence="8" id="KW-1185">Reference proteome</keyword>
<dbReference type="Proteomes" id="UP001055804">
    <property type="component" value="Unassembled WGS sequence"/>
</dbReference>
<evidence type="ECO:0000256" key="3">
    <source>
        <dbReference type="ARBA" id="ARBA00022989"/>
    </source>
</evidence>
<comment type="subcellular location">
    <subcellularLocation>
        <location evidence="1">Membrane</location>
        <topology evidence="1">Multi-pass membrane protein</topology>
    </subcellularLocation>
</comment>